<evidence type="ECO:0000256" key="1">
    <source>
        <dbReference type="SAM" id="MobiDB-lite"/>
    </source>
</evidence>
<protein>
    <submittedName>
        <fullName evidence="3">Uncharacterized protein</fullName>
    </submittedName>
</protein>
<organism evidence="3 4">
    <name type="scientific">Clavelina lepadiformis</name>
    <name type="common">Light-bulb sea squirt</name>
    <name type="synonym">Ascidia lepadiformis</name>
    <dbReference type="NCBI Taxonomy" id="159417"/>
    <lineage>
        <taxon>Eukaryota</taxon>
        <taxon>Metazoa</taxon>
        <taxon>Chordata</taxon>
        <taxon>Tunicata</taxon>
        <taxon>Ascidiacea</taxon>
        <taxon>Aplousobranchia</taxon>
        <taxon>Clavelinidae</taxon>
        <taxon>Clavelina</taxon>
    </lineage>
</organism>
<keyword evidence="2" id="KW-0732">Signal</keyword>
<gene>
    <name evidence="3" type="ORF">CVLEPA_LOCUS27646</name>
</gene>
<keyword evidence="4" id="KW-1185">Reference proteome</keyword>
<evidence type="ECO:0000313" key="4">
    <source>
        <dbReference type="Proteomes" id="UP001642483"/>
    </source>
</evidence>
<accession>A0ABP0GRF0</accession>
<feature type="region of interest" description="Disordered" evidence="1">
    <location>
        <begin position="68"/>
        <end position="87"/>
    </location>
</feature>
<dbReference type="Proteomes" id="UP001642483">
    <property type="component" value="Unassembled WGS sequence"/>
</dbReference>
<proteinExistence type="predicted"/>
<feature type="compositionally biased region" description="Basic residues" evidence="1">
    <location>
        <begin position="113"/>
        <end position="130"/>
    </location>
</feature>
<name>A0ABP0GRF0_CLALP</name>
<feature type="region of interest" description="Disordered" evidence="1">
    <location>
        <begin position="113"/>
        <end position="138"/>
    </location>
</feature>
<feature type="region of interest" description="Disordered" evidence="1">
    <location>
        <begin position="36"/>
        <end position="55"/>
    </location>
</feature>
<sequence length="301" mass="34760">MEKIFFFLHVIVTSLVLLSSDASTMTSRVMSENNERLDRCSYPTEKPGLESRSGGSDVIMTGTILQLEPEQASRSERNKFETGNQLPEGRTVTGHVKVWRVIKGSIDDIATKKRRQKRRRFTRKHQHHPHSYLPSSVHLGNISPQNQNATYVLSNLDSAASYKDGDYPELEIHGLWNSQFCGTFLRKGDTRVFFLKKMKDHHKPRMRKRRELRKRKNRKGGNHKRKNKKKMRKSKKGSGGSKNTSESMETKWKRMLKKPKSMKRNEKRASKTPRSFSVLLVNSEPARISLKNLQNVSSLVK</sequence>
<feature type="region of interest" description="Disordered" evidence="1">
    <location>
        <begin position="196"/>
        <end position="275"/>
    </location>
</feature>
<feature type="chain" id="PRO_5045635498" evidence="2">
    <location>
        <begin position="23"/>
        <end position="301"/>
    </location>
</feature>
<evidence type="ECO:0000313" key="3">
    <source>
        <dbReference type="EMBL" id="CAK8694262.1"/>
    </source>
</evidence>
<feature type="signal peptide" evidence="2">
    <location>
        <begin position="1"/>
        <end position="22"/>
    </location>
</feature>
<dbReference type="InterPro" id="IPR008993">
    <property type="entry name" value="TIMP-like_OB-fold"/>
</dbReference>
<feature type="compositionally biased region" description="Basic and acidic residues" evidence="1">
    <location>
        <begin position="71"/>
        <end position="80"/>
    </location>
</feature>
<evidence type="ECO:0000256" key="2">
    <source>
        <dbReference type="SAM" id="SignalP"/>
    </source>
</evidence>
<comment type="caution">
    <text evidence="3">The sequence shown here is derived from an EMBL/GenBank/DDBJ whole genome shotgun (WGS) entry which is preliminary data.</text>
</comment>
<feature type="compositionally biased region" description="Basic residues" evidence="1">
    <location>
        <begin position="253"/>
        <end position="262"/>
    </location>
</feature>
<reference evidence="3 4" key="1">
    <citation type="submission" date="2024-02" db="EMBL/GenBank/DDBJ databases">
        <authorList>
            <person name="Daric V."/>
            <person name="Darras S."/>
        </authorList>
    </citation>
    <scope>NUCLEOTIDE SEQUENCE [LARGE SCALE GENOMIC DNA]</scope>
</reference>
<dbReference type="EMBL" id="CAWYQH010000141">
    <property type="protein sequence ID" value="CAK8694262.1"/>
    <property type="molecule type" value="Genomic_DNA"/>
</dbReference>
<dbReference type="Gene3D" id="2.40.50.120">
    <property type="match status" value="1"/>
</dbReference>
<feature type="compositionally biased region" description="Basic residues" evidence="1">
    <location>
        <begin position="196"/>
        <end position="236"/>
    </location>
</feature>